<feature type="compositionally biased region" description="Basic residues" evidence="1">
    <location>
        <begin position="113"/>
        <end position="138"/>
    </location>
</feature>
<dbReference type="AlphaFoldDB" id="A0AAJ8MJQ3"/>
<sequence length="156" mass="17864">MCPLTPPPVIQAKPLTPTNTRTLQALDRTVRRGEIDGKVAFMKTKRALERSFADEVLLQESQRRERAAEALDREVDSIGKQTRYPNGKVFDPDFPSEHPEELEEMRQREERSKRRKTAGAKKKAPAKQPARRNTKKRPSPPPVRNIRSTAVLDLEE</sequence>
<organism evidence="2 3">
    <name type="scientific">Kwoniella dejecticola CBS 10117</name>
    <dbReference type="NCBI Taxonomy" id="1296121"/>
    <lineage>
        <taxon>Eukaryota</taxon>
        <taxon>Fungi</taxon>
        <taxon>Dikarya</taxon>
        <taxon>Basidiomycota</taxon>
        <taxon>Agaricomycotina</taxon>
        <taxon>Tremellomycetes</taxon>
        <taxon>Tremellales</taxon>
        <taxon>Cryptococcaceae</taxon>
        <taxon>Kwoniella</taxon>
    </lineage>
</organism>
<reference evidence="2" key="2">
    <citation type="submission" date="2024-02" db="EMBL/GenBank/DDBJ databases">
        <title>Comparative genomics of Cryptococcus and Kwoniella reveals pathogenesis evolution and contrasting modes of karyotype evolution via chromosome fusion or intercentromeric recombination.</title>
        <authorList>
            <person name="Coelho M.A."/>
            <person name="David-Palma M."/>
            <person name="Shea T."/>
            <person name="Bowers K."/>
            <person name="McGinley-Smith S."/>
            <person name="Mohammad A.W."/>
            <person name="Gnirke A."/>
            <person name="Yurkov A.M."/>
            <person name="Nowrousian M."/>
            <person name="Sun S."/>
            <person name="Cuomo C.A."/>
            <person name="Heitman J."/>
        </authorList>
    </citation>
    <scope>NUCLEOTIDE SEQUENCE</scope>
    <source>
        <strain evidence="2">CBS 10117</strain>
    </source>
</reference>
<dbReference type="EMBL" id="CP144537">
    <property type="protein sequence ID" value="WWC63848.1"/>
    <property type="molecule type" value="Genomic_DNA"/>
</dbReference>
<gene>
    <name evidence="2" type="ORF">I303_106453</name>
</gene>
<dbReference type="GeneID" id="90830144"/>
<feature type="compositionally biased region" description="Basic and acidic residues" evidence="1">
    <location>
        <begin position="95"/>
        <end position="112"/>
    </location>
</feature>
<evidence type="ECO:0000313" key="2">
    <source>
        <dbReference type="EMBL" id="WWC63848.1"/>
    </source>
</evidence>
<dbReference type="RefSeq" id="XP_065825449.1">
    <property type="nucleotide sequence ID" value="XM_065969377.1"/>
</dbReference>
<dbReference type="Proteomes" id="UP000078595">
    <property type="component" value="Chromosome 8"/>
</dbReference>
<protein>
    <submittedName>
        <fullName evidence="2">Uncharacterized protein</fullName>
    </submittedName>
</protein>
<evidence type="ECO:0000313" key="3">
    <source>
        <dbReference type="Proteomes" id="UP000078595"/>
    </source>
</evidence>
<evidence type="ECO:0000256" key="1">
    <source>
        <dbReference type="SAM" id="MobiDB-lite"/>
    </source>
</evidence>
<name>A0AAJ8MJQ3_9TREE</name>
<reference evidence="2" key="1">
    <citation type="submission" date="2013-07" db="EMBL/GenBank/DDBJ databases">
        <authorList>
            <consortium name="The Broad Institute Genome Sequencing Platform"/>
            <person name="Cuomo C."/>
            <person name="Litvintseva A."/>
            <person name="Chen Y."/>
            <person name="Heitman J."/>
            <person name="Sun S."/>
            <person name="Springer D."/>
            <person name="Dromer F."/>
            <person name="Young S.K."/>
            <person name="Zeng Q."/>
            <person name="Gargeya S."/>
            <person name="Fitzgerald M."/>
            <person name="Abouelleil A."/>
            <person name="Alvarado L."/>
            <person name="Berlin A.M."/>
            <person name="Chapman S.B."/>
            <person name="Dewar J."/>
            <person name="Goldberg J."/>
            <person name="Griggs A."/>
            <person name="Gujja S."/>
            <person name="Hansen M."/>
            <person name="Howarth C."/>
            <person name="Imamovic A."/>
            <person name="Larimer J."/>
            <person name="McCowan C."/>
            <person name="Murphy C."/>
            <person name="Pearson M."/>
            <person name="Priest M."/>
            <person name="Roberts A."/>
            <person name="Saif S."/>
            <person name="Shea T."/>
            <person name="Sykes S."/>
            <person name="Wortman J."/>
            <person name="Nusbaum C."/>
            <person name="Birren B."/>
        </authorList>
    </citation>
    <scope>NUCLEOTIDE SEQUENCE</scope>
    <source>
        <strain evidence="2">CBS 10117</strain>
    </source>
</reference>
<dbReference type="KEGG" id="kdj:90830144"/>
<feature type="compositionally biased region" description="Basic and acidic residues" evidence="1">
    <location>
        <begin position="68"/>
        <end position="77"/>
    </location>
</feature>
<keyword evidence="3" id="KW-1185">Reference proteome</keyword>
<accession>A0AAJ8MJQ3</accession>
<proteinExistence type="predicted"/>
<feature type="region of interest" description="Disordered" evidence="1">
    <location>
        <begin position="68"/>
        <end position="156"/>
    </location>
</feature>